<proteinExistence type="predicted"/>
<evidence type="ECO:0000256" key="1">
    <source>
        <dbReference type="SAM" id="SignalP"/>
    </source>
</evidence>
<keyword evidence="4" id="KW-1185">Reference proteome</keyword>
<feature type="signal peptide" evidence="1">
    <location>
        <begin position="1"/>
        <end position="16"/>
    </location>
</feature>
<dbReference type="AlphaFoldDB" id="A0AAD6U5F2"/>
<evidence type="ECO:0000313" key="4">
    <source>
        <dbReference type="Proteomes" id="UP001222325"/>
    </source>
</evidence>
<dbReference type="PANTHER" id="PTHR34612:SF2">
    <property type="entry name" value="GLYCOSIDE HYDROLASE 131 CATALYTIC N-TERMINAL DOMAIN-CONTAINING PROTEIN"/>
    <property type="match status" value="1"/>
</dbReference>
<accession>A0AAD6U5F2</accession>
<reference evidence="3" key="1">
    <citation type="submission" date="2023-03" db="EMBL/GenBank/DDBJ databases">
        <title>Massive genome expansion in bonnet fungi (Mycena s.s.) driven by repeated elements and novel gene families across ecological guilds.</title>
        <authorList>
            <consortium name="Lawrence Berkeley National Laboratory"/>
            <person name="Harder C.B."/>
            <person name="Miyauchi S."/>
            <person name="Viragh M."/>
            <person name="Kuo A."/>
            <person name="Thoen E."/>
            <person name="Andreopoulos B."/>
            <person name="Lu D."/>
            <person name="Skrede I."/>
            <person name="Drula E."/>
            <person name="Henrissat B."/>
            <person name="Morin E."/>
            <person name="Kohler A."/>
            <person name="Barry K."/>
            <person name="LaButti K."/>
            <person name="Morin E."/>
            <person name="Salamov A."/>
            <person name="Lipzen A."/>
            <person name="Mereny Z."/>
            <person name="Hegedus B."/>
            <person name="Baldrian P."/>
            <person name="Stursova M."/>
            <person name="Weitz H."/>
            <person name="Taylor A."/>
            <person name="Grigoriev I.V."/>
            <person name="Nagy L.G."/>
            <person name="Martin F."/>
            <person name="Kauserud H."/>
        </authorList>
    </citation>
    <scope>NUCLEOTIDE SEQUENCE</scope>
    <source>
        <strain evidence="3">CBHHK173m</strain>
    </source>
</reference>
<dbReference type="Gene3D" id="2.60.120.1160">
    <property type="match status" value="1"/>
</dbReference>
<evidence type="ECO:0000259" key="2">
    <source>
        <dbReference type="Pfam" id="PF18271"/>
    </source>
</evidence>
<feature type="domain" description="Glycoside hydrolase 131 catalytic N-terminal" evidence="2">
    <location>
        <begin position="19"/>
        <end position="293"/>
    </location>
</feature>
<gene>
    <name evidence="3" type="ORF">B0H15DRAFT_847431</name>
</gene>
<organism evidence="3 4">
    <name type="scientific">Mycena belliarum</name>
    <dbReference type="NCBI Taxonomy" id="1033014"/>
    <lineage>
        <taxon>Eukaryota</taxon>
        <taxon>Fungi</taxon>
        <taxon>Dikarya</taxon>
        <taxon>Basidiomycota</taxon>
        <taxon>Agaricomycotina</taxon>
        <taxon>Agaricomycetes</taxon>
        <taxon>Agaricomycetidae</taxon>
        <taxon>Agaricales</taxon>
        <taxon>Marasmiineae</taxon>
        <taxon>Mycenaceae</taxon>
        <taxon>Mycena</taxon>
    </lineage>
</organism>
<sequence length="294" mass="31702">MAVLFSLFLCVASVTSSNLIYDGRVPYSMQNAALDTSSGPFLTAVKGHNESATHYSTLLGHSALPTPLWNTAGFPPTEQVISIRIDNTSVFVPGGGPPQFGFRRTEFIAQKAGNATALDAEMETGVTVFHFSIKGDGQRPLNYSHEYQVVFIEPSDGTHVFGIQLGSPFTNPTGALPAPNAHSFKVLDHALNVLFTATFSPLRWHNFAVTVDWERLTLKVSYSIEGSALKSVTSTLMNPTATPGAIGDFHFGVLKLPIVNQKDSAADKSDVVHHGIQEGTTEGLFYSGVFVERL</sequence>
<dbReference type="Pfam" id="PF18271">
    <property type="entry name" value="GH131_N"/>
    <property type="match status" value="1"/>
</dbReference>
<comment type="caution">
    <text evidence="3">The sequence shown here is derived from an EMBL/GenBank/DDBJ whole genome shotgun (WGS) entry which is preliminary data.</text>
</comment>
<dbReference type="EMBL" id="JARJCN010000035">
    <property type="protein sequence ID" value="KAJ7085218.1"/>
    <property type="molecule type" value="Genomic_DNA"/>
</dbReference>
<keyword evidence="1" id="KW-0732">Signal</keyword>
<name>A0AAD6U5F2_9AGAR</name>
<protein>
    <recommendedName>
        <fullName evidence="2">Glycoside hydrolase 131 catalytic N-terminal domain-containing protein</fullName>
    </recommendedName>
</protein>
<evidence type="ECO:0000313" key="3">
    <source>
        <dbReference type="EMBL" id="KAJ7085218.1"/>
    </source>
</evidence>
<dbReference type="PANTHER" id="PTHR34612">
    <property type="entry name" value="GH131_N DOMAIN-CONTAINING PROTEIN"/>
    <property type="match status" value="1"/>
</dbReference>
<dbReference type="InterPro" id="IPR041524">
    <property type="entry name" value="GH131_N"/>
</dbReference>
<feature type="chain" id="PRO_5042027960" description="Glycoside hydrolase 131 catalytic N-terminal domain-containing protein" evidence="1">
    <location>
        <begin position="17"/>
        <end position="294"/>
    </location>
</feature>
<dbReference type="Proteomes" id="UP001222325">
    <property type="component" value="Unassembled WGS sequence"/>
</dbReference>